<evidence type="ECO:0000313" key="1">
    <source>
        <dbReference type="EMBL" id="ACG58820.1"/>
    </source>
</evidence>
<gene>
    <name evidence="1" type="primary">GbssI</name>
</gene>
<proteinExistence type="evidence at transcript level"/>
<protein>
    <submittedName>
        <fullName evidence="1">Truncated starch synthase</fullName>
    </submittedName>
</protein>
<reference evidence="1" key="1">
    <citation type="journal article" date="2009" name="Plant Cell Rep.">
        <title>Molecular diversity and differential expression of starch-synthesis genes in developing kernels of three maize inbreds.</title>
        <authorList>
            <person name="Ding X.Z."/>
            <person name="Wang B.G."/>
            <person name="Gao Q.H."/>
            <person name="Zhang Q."/>
            <person name="Yan G.Q."/>
            <person name="Duan K."/>
            <person name="Huang J.H."/>
        </authorList>
    </citation>
    <scope>NUCLEOTIDE SEQUENCE</scope>
    <source>
        <tissue evidence="1">Developing kernel</tissue>
    </source>
</reference>
<dbReference type="EMBL" id="EU867789">
    <property type="protein sequence ID" value="ACG58820.1"/>
    <property type="molecule type" value="mRNA"/>
</dbReference>
<sequence>IDTGRSRVRLQRLAHRPSLVLPQEQLPVPRHLQGRRFRSPCSYIPRPVVVVLL</sequence>
<feature type="non-terminal residue" evidence="1">
    <location>
        <position position="1"/>
    </location>
</feature>
<accession>B5APS1</accession>
<dbReference type="AlphaFoldDB" id="B5APS1"/>
<name>B5APS1_MAIZE</name>
<organism evidence="1">
    <name type="scientific">Zea mays</name>
    <name type="common">Maize</name>
    <dbReference type="NCBI Taxonomy" id="4577"/>
    <lineage>
        <taxon>Eukaryota</taxon>
        <taxon>Viridiplantae</taxon>
        <taxon>Streptophyta</taxon>
        <taxon>Embryophyta</taxon>
        <taxon>Tracheophyta</taxon>
        <taxon>Spermatophyta</taxon>
        <taxon>Magnoliopsida</taxon>
        <taxon>Liliopsida</taxon>
        <taxon>Poales</taxon>
        <taxon>Poaceae</taxon>
        <taxon>PACMAD clade</taxon>
        <taxon>Panicoideae</taxon>
        <taxon>Andropogonodae</taxon>
        <taxon>Andropogoneae</taxon>
        <taxon>Tripsacinae</taxon>
        <taxon>Zea</taxon>
    </lineage>
</organism>